<comment type="caution">
    <text evidence="1">The sequence shown here is derived from an EMBL/GenBank/DDBJ whole genome shotgun (WGS) entry which is preliminary data.</text>
</comment>
<evidence type="ECO:0000313" key="1">
    <source>
        <dbReference type="EMBL" id="KAG6579138.1"/>
    </source>
</evidence>
<proteinExistence type="predicted"/>
<reference evidence="1 2" key="1">
    <citation type="journal article" date="2021" name="Hortic Res">
        <title>The domestication of Cucurbita argyrosperma as revealed by the genome of its wild relative.</title>
        <authorList>
            <person name="Barrera-Redondo J."/>
            <person name="Sanchez-de la Vega G."/>
            <person name="Aguirre-Liguori J.A."/>
            <person name="Castellanos-Morales G."/>
            <person name="Gutierrez-Guerrero Y.T."/>
            <person name="Aguirre-Dugua X."/>
            <person name="Aguirre-Planter E."/>
            <person name="Tenaillon M.I."/>
            <person name="Lira-Saade R."/>
            <person name="Eguiarte L.E."/>
        </authorList>
    </citation>
    <scope>NUCLEOTIDE SEQUENCE [LARGE SCALE GENOMIC DNA]</scope>
    <source>
        <strain evidence="1">JBR-2021</strain>
    </source>
</reference>
<dbReference type="Proteomes" id="UP000685013">
    <property type="component" value="Chromosome 15"/>
</dbReference>
<keyword evidence="2" id="KW-1185">Reference proteome</keyword>
<name>A0AAV6MC85_9ROSI</name>
<evidence type="ECO:0008006" key="3">
    <source>
        <dbReference type="Google" id="ProtNLM"/>
    </source>
</evidence>
<dbReference type="EMBL" id="JAGKQH010000015">
    <property type="protein sequence ID" value="KAG6579138.1"/>
    <property type="molecule type" value="Genomic_DNA"/>
</dbReference>
<sequence>MGSLVSHSFGFFSFRLPAILIRASILPATPARATRRSGLKSEHPHDSGDFQLLFLSFVDFRIGWITDSFEHFSARIVVRFDLMTPYYTTARACLKEQRYGYGCCKGNTQVL</sequence>
<feature type="non-terminal residue" evidence="1">
    <location>
        <position position="1"/>
    </location>
</feature>
<organism evidence="1 2">
    <name type="scientific">Cucurbita argyrosperma subsp. sororia</name>
    <dbReference type="NCBI Taxonomy" id="37648"/>
    <lineage>
        <taxon>Eukaryota</taxon>
        <taxon>Viridiplantae</taxon>
        <taxon>Streptophyta</taxon>
        <taxon>Embryophyta</taxon>
        <taxon>Tracheophyta</taxon>
        <taxon>Spermatophyta</taxon>
        <taxon>Magnoliopsida</taxon>
        <taxon>eudicotyledons</taxon>
        <taxon>Gunneridae</taxon>
        <taxon>Pentapetalae</taxon>
        <taxon>rosids</taxon>
        <taxon>fabids</taxon>
        <taxon>Cucurbitales</taxon>
        <taxon>Cucurbitaceae</taxon>
        <taxon>Cucurbiteae</taxon>
        <taxon>Cucurbita</taxon>
    </lineage>
</organism>
<accession>A0AAV6MC85</accession>
<dbReference type="AlphaFoldDB" id="A0AAV6MC85"/>
<evidence type="ECO:0000313" key="2">
    <source>
        <dbReference type="Proteomes" id="UP000685013"/>
    </source>
</evidence>
<gene>
    <name evidence="1" type="ORF">SDJN03_23586</name>
</gene>
<protein>
    <recommendedName>
        <fullName evidence="3">Secreted protein</fullName>
    </recommendedName>
</protein>